<dbReference type="EMBL" id="CP021112">
    <property type="protein sequence ID" value="ARQ01245.1"/>
    <property type="molecule type" value="Genomic_DNA"/>
</dbReference>
<reference evidence="8 9" key="1">
    <citation type="submission" date="2017-05" db="EMBL/GenBank/DDBJ databases">
        <title>Full genome sequence of Pseudorhodoplanes sinuspersici.</title>
        <authorList>
            <person name="Dastgheib S.M.M."/>
            <person name="Shavandi M."/>
            <person name="Tirandaz H."/>
        </authorList>
    </citation>
    <scope>NUCLEOTIDE SEQUENCE [LARGE SCALE GENOMIC DNA]</scope>
    <source>
        <strain evidence="8 9">RIPI110</strain>
    </source>
</reference>
<keyword evidence="8" id="KW-0378">Hydrolase</keyword>
<evidence type="ECO:0000313" key="8">
    <source>
        <dbReference type="EMBL" id="ARQ01245.1"/>
    </source>
</evidence>
<evidence type="ECO:0000256" key="6">
    <source>
        <dbReference type="ARBA" id="ARBA00023136"/>
    </source>
</evidence>
<name>A0A1W6ZWV5_9HYPH</name>
<dbReference type="Proteomes" id="UP000194137">
    <property type="component" value="Chromosome"/>
</dbReference>
<dbReference type="PANTHER" id="PTHR43066">
    <property type="entry name" value="RHOMBOID-RELATED PROTEIN"/>
    <property type="match status" value="1"/>
</dbReference>
<dbReference type="KEGG" id="psin:CAK95_20720"/>
<evidence type="ECO:0000256" key="5">
    <source>
        <dbReference type="ARBA" id="ARBA00022989"/>
    </source>
</evidence>
<keyword evidence="3" id="KW-0997">Cell inner membrane</keyword>
<dbReference type="GO" id="GO:0004252">
    <property type="term" value="F:serine-type endopeptidase activity"/>
    <property type="evidence" value="ECO:0007669"/>
    <property type="project" value="InterPro"/>
</dbReference>
<evidence type="ECO:0000313" key="9">
    <source>
        <dbReference type="Proteomes" id="UP000194137"/>
    </source>
</evidence>
<evidence type="ECO:0000256" key="3">
    <source>
        <dbReference type="ARBA" id="ARBA00022519"/>
    </source>
</evidence>
<gene>
    <name evidence="8" type="ORF">CAK95_20720</name>
</gene>
<dbReference type="InterPro" id="IPR035952">
    <property type="entry name" value="Rhomboid-like_sf"/>
</dbReference>
<dbReference type="AlphaFoldDB" id="A0A1W6ZWV5"/>
<evidence type="ECO:0000256" key="1">
    <source>
        <dbReference type="ARBA" id="ARBA00004141"/>
    </source>
</evidence>
<dbReference type="GO" id="GO:0016020">
    <property type="term" value="C:membrane"/>
    <property type="evidence" value="ECO:0007669"/>
    <property type="project" value="UniProtKB-SubCell"/>
</dbReference>
<evidence type="ECO:0000259" key="7">
    <source>
        <dbReference type="Pfam" id="PF01694"/>
    </source>
</evidence>
<keyword evidence="9" id="KW-1185">Reference proteome</keyword>
<dbReference type="PANTHER" id="PTHR43066:SF26">
    <property type="entry name" value="RHOMBOID PROTEASE GLPG"/>
    <property type="match status" value="1"/>
</dbReference>
<comment type="subcellular location">
    <subcellularLocation>
        <location evidence="1">Membrane</location>
        <topology evidence="1">Multi-pass membrane protein</topology>
    </subcellularLocation>
</comment>
<dbReference type="Gene3D" id="1.20.1540.10">
    <property type="entry name" value="Rhomboid-like"/>
    <property type="match status" value="1"/>
</dbReference>
<keyword evidence="6" id="KW-0472">Membrane</keyword>
<dbReference type="OrthoDB" id="9797190at2"/>
<keyword evidence="8" id="KW-0645">Protease</keyword>
<dbReference type="GO" id="GO:0006508">
    <property type="term" value="P:proteolysis"/>
    <property type="evidence" value="ECO:0007669"/>
    <property type="project" value="UniProtKB-KW"/>
</dbReference>
<proteinExistence type="predicted"/>
<keyword evidence="5" id="KW-1133">Transmembrane helix</keyword>
<protein>
    <submittedName>
        <fullName evidence="8">Rhomboid family intramembrane serine protease</fullName>
    </submittedName>
</protein>
<accession>A0A1W6ZWV5</accession>
<keyword evidence="4" id="KW-0812">Transmembrane</keyword>
<dbReference type="RefSeq" id="WP_086089640.1">
    <property type="nucleotide sequence ID" value="NZ_CP021112.1"/>
</dbReference>
<evidence type="ECO:0000256" key="2">
    <source>
        <dbReference type="ARBA" id="ARBA00022475"/>
    </source>
</evidence>
<dbReference type="STRING" id="1235591.CAK95_20720"/>
<sequence>MLSPTPRREPMLNVPAVLVGTLLVLLIVHVVRLFLSESAEVEFLLLFAFIPARYDANIIANAVWPGGLGADVWTFVTYALIHADWMHLGFNAIWFLAFGTPVARRFGPLRFLAFCVVTAAAGALAHLVTHFGQLVPMVGASGTVSGMMSGAMRFAFQRGGPLRFGGTDESYRVPALPLSEALRDMRILAFIAVWFGLNLLFGLGSIALTGDEQPIAWQAHVGGFLAGLLLFSLFDPVKTPSYRNDPPSHAA</sequence>
<organism evidence="8 9">
    <name type="scientific">Pseudorhodoplanes sinuspersici</name>
    <dbReference type="NCBI Taxonomy" id="1235591"/>
    <lineage>
        <taxon>Bacteria</taxon>
        <taxon>Pseudomonadati</taxon>
        <taxon>Pseudomonadota</taxon>
        <taxon>Alphaproteobacteria</taxon>
        <taxon>Hyphomicrobiales</taxon>
        <taxon>Pseudorhodoplanes</taxon>
    </lineage>
</organism>
<keyword evidence="2" id="KW-1003">Cell membrane</keyword>
<feature type="domain" description="Peptidase S54 rhomboid" evidence="7">
    <location>
        <begin position="71"/>
        <end position="230"/>
    </location>
</feature>
<dbReference type="InterPro" id="IPR022764">
    <property type="entry name" value="Peptidase_S54_rhomboid_dom"/>
</dbReference>
<evidence type="ECO:0000256" key="4">
    <source>
        <dbReference type="ARBA" id="ARBA00022692"/>
    </source>
</evidence>
<dbReference type="Pfam" id="PF01694">
    <property type="entry name" value="Rhomboid"/>
    <property type="match status" value="1"/>
</dbReference>
<dbReference type="SUPFAM" id="SSF144091">
    <property type="entry name" value="Rhomboid-like"/>
    <property type="match status" value="1"/>
</dbReference>